<dbReference type="AlphaFoldDB" id="A0A2J8NMD6"/>
<protein>
    <submittedName>
        <fullName evidence="1">PXDN isoform 13</fullName>
    </submittedName>
</protein>
<comment type="caution">
    <text evidence="1">The sequence shown here is derived from an EMBL/GenBank/DDBJ whole genome shotgun (WGS) entry which is preliminary data.</text>
</comment>
<accession>A0A2J8NMD6</accession>
<dbReference type="EMBL" id="NBAG03000227">
    <property type="protein sequence ID" value="PNI72920.1"/>
    <property type="molecule type" value="Genomic_DNA"/>
</dbReference>
<evidence type="ECO:0000313" key="1">
    <source>
        <dbReference type="EMBL" id="PNI72920.1"/>
    </source>
</evidence>
<organism evidence="1 2">
    <name type="scientific">Pan troglodytes</name>
    <name type="common">Chimpanzee</name>
    <dbReference type="NCBI Taxonomy" id="9598"/>
    <lineage>
        <taxon>Eukaryota</taxon>
        <taxon>Metazoa</taxon>
        <taxon>Chordata</taxon>
        <taxon>Craniata</taxon>
        <taxon>Vertebrata</taxon>
        <taxon>Euteleostomi</taxon>
        <taxon>Mammalia</taxon>
        <taxon>Eutheria</taxon>
        <taxon>Euarchontoglires</taxon>
        <taxon>Primates</taxon>
        <taxon>Haplorrhini</taxon>
        <taxon>Catarrhini</taxon>
        <taxon>Hominidae</taxon>
        <taxon>Pan</taxon>
    </lineage>
</organism>
<feature type="non-terminal residue" evidence="1">
    <location>
        <position position="1"/>
    </location>
</feature>
<evidence type="ECO:0000313" key="2">
    <source>
        <dbReference type="Proteomes" id="UP000236370"/>
    </source>
</evidence>
<dbReference type="Proteomes" id="UP000236370">
    <property type="component" value="Unassembled WGS sequence"/>
</dbReference>
<reference evidence="1 2" key="1">
    <citation type="submission" date="2017-12" db="EMBL/GenBank/DDBJ databases">
        <title>High-resolution comparative analysis of great ape genomes.</title>
        <authorList>
            <person name="Pollen A."/>
            <person name="Hastie A."/>
            <person name="Hormozdiari F."/>
            <person name="Dougherty M."/>
            <person name="Liu R."/>
            <person name="Chaisson M."/>
            <person name="Hoppe E."/>
            <person name="Hill C."/>
            <person name="Pang A."/>
            <person name="Hillier L."/>
            <person name="Baker C."/>
            <person name="Armstrong J."/>
            <person name="Shendure J."/>
            <person name="Paten B."/>
            <person name="Wilson R."/>
            <person name="Chao H."/>
            <person name="Schneider V."/>
            <person name="Ventura M."/>
            <person name="Kronenberg Z."/>
            <person name="Murali S."/>
            <person name="Gordon D."/>
            <person name="Cantsilieris S."/>
            <person name="Munson K."/>
            <person name="Nelson B."/>
            <person name="Raja A."/>
            <person name="Underwood J."/>
            <person name="Diekhans M."/>
            <person name="Fiddes I."/>
            <person name="Haussler D."/>
            <person name="Eichler E."/>
        </authorList>
    </citation>
    <scope>NUCLEOTIDE SEQUENCE [LARGE SCALE GENOMIC DNA]</scope>
    <source>
        <strain evidence="1">Yerkes chimp pedigree #C0471</strain>
    </source>
</reference>
<gene>
    <name evidence="1" type="ORF">CK820_G0009930</name>
</gene>
<proteinExistence type="predicted"/>
<dbReference type="PROSITE" id="PS50292">
    <property type="entry name" value="PEROXIDASE_3"/>
    <property type="match status" value="1"/>
</dbReference>
<name>A0A2J8NMD6_PANTR</name>
<sequence>VQSDVFRVAEFPHGYGSCDEIPRVDLRVWQDCCEDCRTRGQFNAFSYHFRGRRSLEFSYQEDKPTKKTRPRKIPR</sequence>
<dbReference type="InterPro" id="IPR019791">
    <property type="entry name" value="Haem_peroxidase_animal"/>
</dbReference>